<name>A0A1Q9DPR9_SYMMI</name>
<dbReference type="PROSITE" id="PS50011">
    <property type="entry name" value="PROTEIN_KINASE_DOM"/>
    <property type="match status" value="1"/>
</dbReference>
<dbReference type="OMA" id="ANSRETC"/>
<evidence type="ECO:0000313" key="4">
    <source>
        <dbReference type="EMBL" id="OLP97157.1"/>
    </source>
</evidence>
<accession>A0A1Q9DPR9</accession>
<sequence>MLHGVTASDSAAAVRSRYSRWWGDLHRFASIASEKFRYAVREPGKSRALVGSVERKADNLTLAVKRLPNRWIKTGHGEFAKSSPQSSEKPWVDIGMLRYLNALGFPHVCDLMGIFRDDDFTYVATPLATEGDLFHWVEHASCPPGKERESIIRPMMVQVFSAVKELHEIGIAHRDISLENILLTRRPDGGPQIKVIDFGMATLSQRCSAEVRGKQAYQAPEMHTDIEYDAFLADIFAAGVVLYAMALSDYPWTCTRAGSCSMFDFIHSWGFPEFIKNRKCRAASKTYIVQVLSPSLCELVEGLLELHPEERFCLGESCFDVQGPNGRWSAWDMAWMKRANSRETCALW</sequence>
<keyword evidence="4" id="KW-0418">Kinase</keyword>
<keyword evidence="1" id="KW-0547">Nucleotide-binding</keyword>
<proteinExistence type="predicted"/>
<dbReference type="Gene3D" id="1.10.510.10">
    <property type="entry name" value="Transferase(Phosphotransferase) domain 1"/>
    <property type="match status" value="1"/>
</dbReference>
<keyword evidence="4" id="KW-0808">Transferase</keyword>
<dbReference type="InterPro" id="IPR000719">
    <property type="entry name" value="Prot_kinase_dom"/>
</dbReference>
<dbReference type="GO" id="GO:0004674">
    <property type="term" value="F:protein serine/threonine kinase activity"/>
    <property type="evidence" value="ECO:0007669"/>
    <property type="project" value="TreeGrafter"/>
</dbReference>
<evidence type="ECO:0000259" key="3">
    <source>
        <dbReference type="PROSITE" id="PS50011"/>
    </source>
</evidence>
<evidence type="ECO:0000313" key="5">
    <source>
        <dbReference type="Proteomes" id="UP000186817"/>
    </source>
</evidence>
<evidence type="ECO:0000256" key="2">
    <source>
        <dbReference type="ARBA" id="ARBA00022840"/>
    </source>
</evidence>
<evidence type="ECO:0000256" key="1">
    <source>
        <dbReference type="ARBA" id="ARBA00022741"/>
    </source>
</evidence>
<dbReference type="GO" id="GO:0005524">
    <property type="term" value="F:ATP binding"/>
    <property type="evidence" value="ECO:0007669"/>
    <property type="project" value="UniProtKB-KW"/>
</dbReference>
<feature type="domain" description="Protein kinase" evidence="3">
    <location>
        <begin position="25"/>
        <end position="336"/>
    </location>
</feature>
<gene>
    <name evidence="4" type="primary">Tssk5</name>
    <name evidence="4" type="ORF">AK812_SmicGene20493</name>
</gene>
<dbReference type="Pfam" id="PF00069">
    <property type="entry name" value="Pkinase"/>
    <property type="match status" value="1"/>
</dbReference>
<keyword evidence="5" id="KW-1185">Reference proteome</keyword>
<protein>
    <submittedName>
        <fullName evidence="4">Testis-specific serine/threonine-protein kinase 5</fullName>
    </submittedName>
</protein>
<dbReference type="AlphaFoldDB" id="A0A1Q9DPR9"/>
<dbReference type="GO" id="GO:0005737">
    <property type="term" value="C:cytoplasm"/>
    <property type="evidence" value="ECO:0007669"/>
    <property type="project" value="TreeGrafter"/>
</dbReference>
<comment type="caution">
    <text evidence="4">The sequence shown here is derived from an EMBL/GenBank/DDBJ whole genome shotgun (WGS) entry which is preliminary data.</text>
</comment>
<dbReference type="Proteomes" id="UP000186817">
    <property type="component" value="Unassembled WGS sequence"/>
</dbReference>
<dbReference type="EMBL" id="LSRX01000443">
    <property type="protein sequence ID" value="OLP97157.1"/>
    <property type="molecule type" value="Genomic_DNA"/>
</dbReference>
<organism evidence="4 5">
    <name type="scientific">Symbiodinium microadriaticum</name>
    <name type="common">Dinoflagellate</name>
    <name type="synonym">Zooxanthella microadriatica</name>
    <dbReference type="NCBI Taxonomy" id="2951"/>
    <lineage>
        <taxon>Eukaryota</taxon>
        <taxon>Sar</taxon>
        <taxon>Alveolata</taxon>
        <taxon>Dinophyceae</taxon>
        <taxon>Suessiales</taxon>
        <taxon>Symbiodiniaceae</taxon>
        <taxon>Symbiodinium</taxon>
    </lineage>
</organism>
<dbReference type="OrthoDB" id="4062651at2759"/>
<dbReference type="GO" id="GO:0035556">
    <property type="term" value="P:intracellular signal transduction"/>
    <property type="evidence" value="ECO:0007669"/>
    <property type="project" value="TreeGrafter"/>
</dbReference>
<dbReference type="PANTHER" id="PTHR24346:SF30">
    <property type="entry name" value="MATERNAL EMBRYONIC LEUCINE ZIPPER KINASE"/>
    <property type="match status" value="1"/>
</dbReference>
<dbReference type="SUPFAM" id="SSF56112">
    <property type="entry name" value="Protein kinase-like (PK-like)"/>
    <property type="match status" value="1"/>
</dbReference>
<dbReference type="InterPro" id="IPR011009">
    <property type="entry name" value="Kinase-like_dom_sf"/>
</dbReference>
<reference evidence="4 5" key="1">
    <citation type="submission" date="2016-02" db="EMBL/GenBank/DDBJ databases">
        <title>Genome analysis of coral dinoflagellate symbionts highlights evolutionary adaptations to a symbiotic lifestyle.</title>
        <authorList>
            <person name="Aranda M."/>
            <person name="Li Y."/>
            <person name="Liew Y.J."/>
            <person name="Baumgarten S."/>
            <person name="Simakov O."/>
            <person name="Wilson M."/>
            <person name="Piel J."/>
            <person name="Ashoor H."/>
            <person name="Bougouffa S."/>
            <person name="Bajic V.B."/>
            <person name="Ryu T."/>
            <person name="Ravasi T."/>
            <person name="Bayer T."/>
            <person name="Micklem G."/>
            <person name="Kim H."/>
            <person name="Bhak J."/>
            <person name="Lajeunesse T.C."/>
            <person name="Voolstra C.R."/>
        </authorList>
    </citation>
    <scope>NUCLEOTIDE SEQUENCE [LARGE SCALE GENOMIC DNA]</scope>
    <source>
        <strain evidence="4 5">CCMP2467</strain>
    </source>
</reference>
<dbReference type="PANTHER" id="PTHR24346">
    <property type="entry name" value="MAP/MICROTUBULE AFFINITY-REGULATING KINASE"/>
    <property type="match status" value="1"/>
</dbReference>
<keyword evidence="2" id="KW-0067">ATP-binding</keyword>
<dbReference type="SMART" id="SM00220">
    <property type="entry name" value="S_TKc"/>
    <property type="match status" value="1"/>
</dbReference>